<sequence length="129" mass="15491">MGRWWRYKWITFHPSLTQHWLWYAYNTKTGGVLAYTFGPRNDETCRELLALLTPFCIGMVTSDDWGSYAREVPKEKHLTGKIFTQRIERNNRTLRTRIKRLARKTICFSRSVEIHEKVIGSFIEKHMFY</sequence>
<dbReference type="Proteomes" id="UP000031647">
    <property type="component" value="Plasmid pSLG231"/>
</dbReference>
<dbReference type="PANTHER" id="PTHR33293:SF1">
    <property type="entry name" value="INSERTION ELEMENT IS1 1 PROTEIN INSB-RELATED"/>
    <property type="match status" value="1"/>
</dbReference>
<dbReference type="InterPro" id="IPR005063">
    <property type="entry name" value="Transposase_27"/>
</dbReference>
<comment type="similarity">
    <text evidence="2">Belongs to the transposase 27 family.</text>
</comment>
<dbReference type="AlphaFoldDB" id="A0A0A7A4Y6"/>
<dbReference type="KEGG" id="sdz:Asd1617_06184"/>
<evidence type="ECO:0000313" key="5">
    <source>
        <dbReference type="EMBL" id="AHA69011.1"/>
    </source>
</evidence>
<keyword evidence="5" id="KW-0614">Plasmid</keyword>
<dbReference type="EMBL" id="CP006737">
    <property type="protein sequence ID" value="AHA69011.1"/>
    <property type="molecule type" value="Genomic_DNA"/>
</dbReference>
<dbReference type="GO" id="GO:0006313">
    <property type="term" value="P:DNA transposition"/>
    <property type="evidence" value="ECO:0007669"/>
    <property type="project" value="InterPro"/>
</dbReference>
<evidence type="ECO:0000256" key="1">
    <source>
        <dbReference type="ARBA" id="ARBA00004091"/>
    </source>
</evidence>
<protein>
    <submittedName>
        <fullName evidence="5">Transposase</fullName>
    </submittedName>
</protein>
<evidence type="ECO:0000256" key="2">
    <source>
        <dbReference type="ARBA" id="ARBA00008841"/>
    </source>
</evidence>
<organism evidence="5 6">
    <name type="scientific">Shigella dysenteriae 1617</name>
    <dbReference type="NCBI Taxonomy" id="754093"/>
    <lineage>
        <taxon>Bacteria</taxon>
        <taxon>Pseudomonadati</taxon>
        <taxon>Pseudomonadota</taxon>
        <taxon>Gammaproteobacteria</taxon>
        <taxon>Enterobacterales</taxon>
        <taxon>Enterobacteriaceae</taxon>
        <taxon>Shigella</taxon>
    </lineage>
</organism>
<accession>A0A0A7A4Y6</accession>
<comment type="function">
    <text evidence="1">Absolutely required for transposition of IS1.</text>
</comment>
<dbReference type="InterPro" id="IPR051354">
    <property type="entry name" value="Transposase_27_IS1"/>
</dbReference>
<evidence type="ECO:0000256" key="3">
    <source>
        <dbReference type="ARBA" id="ARBA00022578"/>
    </source>
</evidence>
<proteinExistence type="inferred from homology"/>
<dbReference type="HOGENOM" id="CLU_076276_2_2_6"/>
<geneLocation type="plasmid" evidence="5 6">
    <name>pSLG231</name>
</geneLocation>
<reference evidence="5 6" key="1">
    <citation type="submission" date="2013-09" db="EMBL/GenBank/DDBJ databases">
        <title>Comparative genomics of Sd1617 to representative strains in evaluating its pathogenesis.</title>
        <authorList>
            <person name="Aksomboon Vongsawan A."/>
            <person name="Kapatral V."/>
            <person name="Vaisvil B."/>
            <person name="Serichantalergs O."/>
            <person name="Hale T.L."/>
            <person name="Mason C.J."/>
        </authorList>
    </citation>
    <scope>NUCLEOTIDE SEQUENCE [LARGE SCALE GENOMIC DNA]</scope>
    <source>
        <strain evidence="5 6">1617</strain>
        <plasmid evidence="5 6">pSLG231</plasmid>
    </source>
</reference>
<evidence type="ECO:0000256" key="4">
    <source>
        <dbReference type="ARBA" id="ARBA00023172"/>
    </source>
</evidence>
<evidence type="ECO:0000313" key="6">
    <source>
        <dbReference type="Proteomes" id="UP000031647"/>
    </source>
</evidence>
<gene>
    <name evidence="5" type="ORF">Asd1617_06184</name>
</gene>
<dbReference type="GO" id="GO:0003677">
    <property type="term" value="F:DNA binding"/>
    <property type="evidence" value="ECO:0007669"/>
    <property type="project" value="InterPro"/>
</dbReference>
<keyword evidence="4" id="KW-0233">DNA recombination</keyword>
<name>A0A0A7A4Y6_SHIDY</name>
<dbReference type="NCBIfam" id="NF033558">
    <property type="entry name" value="transpos_IS1"/>
    <property type="match status" value="1"/>
</dbReference>
<dbReference type="PANTHER" id="PTHR33293">
    <property type="entry name" value="INSERTION ELEMENT IS1 1 PROTEIN INSB-RELATED"/>
    <property type="match status" value="1"/>
</dbReference>
<dbReference type="PATRIC" id="fig|754093.4.peg.6052"/>
<keyword evidence="3" id="KW-0815">Transposition</keyword>
<dbReference type="Pfam" id="PF03400">
    <property type="entry name" value="DDE_Tnp_IS1"/>
    <property type="match status" value="1"/>
</dbReference>
<dbReference type="GO" id="GO:0004803">
    <property type="term" value="F:transposase activity"/>
    <property type="evidence" value="ECO:0007669"/>
    <property type="project" value="InterPro"/>
</dbReference>